<comment type="caution">
    <text evidence="1">The sequence shown here is derived from an EMBL/GenBank/DDBJ whole genome shotgun (WGS) entry which is preliminary data.</text>
</comment>
<organism evidence="1 2">
    <name type="scientific">Paragonimus heterotremus</name>
    <dbReference type="NCBI Taxonomy" id="100268"/>
    <lineage>
        <taxon>Eukaryota</taxon>
        <taxon>Metazoa</taxon>
        <taxon>Spiralia</taxon>
        <taxon>Lophotrochozoa</taxon>
        <taxon>Platyhelminthes</taxon>
        <taxon>Trematoda</taxon>
        <taxon>Digenea</taxon>
        <taxon>Plagiorchiida</taxon>
        <taxon>Troglotremata</taxon>
        <taxon>Troglotrematidae</taxon>
        <taxon>Paragonimus</taxon>
    </lineage>
</organism>
<gene>
    <name evidence="1" type="ORF">PHET_10786</name>
</gene>
<dbReference type="Proteomes" id="UP000748531">
    <property type="component" value="Unassembled WGS sequence"/>
</dbReference>
<dbReference type="AlphaFoldDB" id="A0A8J4T6D2"/>
<evidence type="ECO:0000313" key="2">
    <source>
        <dbReference type="Proteomes" id="UP000748531"/>
    </source>
</evidence>
<dbReference type="EMBL" id="LUCH01017958">
    <property type="protein sequence ID" value="KAF5394647.1"/>
    <property type="molecule type" value="Genomic_DNA"/>
</dbReference>
<dbReference type="OrthoDB" id="2122982at2759"/>
<reference evidence="1" key="1">
    <citation type="submission" date="2019-05" db="EMBL/GenBank/DDBJ databases">
        <title>Annotation for the trematode Paragonimus heterotremus.</title>
        <authorList>
            <person name="Choi Y.-J."/>
        </authorList>
    </citation>
    <scope>NUCLEOTIDE SEQUENCE</scope>
    <source>
        <strain evidence="1">LC</strain>
    </source>
</reference>
<protein>
    <submittedName>
        <fullName evidence="1">Uncharacterized protein</fullName>
    </submittedName>
</protein>
<sequence length="176" mass="19671">MNSCPFHPKNVGNVESDNYCARAVVQARVQQALTASFVLICQPGPNSFVLVPKGYPIDCPHHNRAIPSKHSDSLAQRHISGRRQRFHVIIGPQLCSCLNDIKLDGEYEPICKCQQRRTLGCANLPTEPCVHILFVMLRVLSVDPDDTYLLQVPLPTSKVSDREVDPFRLLIVNSSQ</sequence>
<name>A0A8J4T6D2_9TREM</name>
<accession>A0A8J4T6D2</accession>
<proteinExistence type="predicted"/>
<keyword evidence="2" id="KW-1185">Reference proteome</keyword>
<evidence type="ECO:0000313" key="1">
    <source>
        <dbReference type="EMBL" id="KAF5394647.1"/>
    </source>
</evidence>